<organism evidence="4 5">
    <name type="scientific">Sphingomonas pokkalii</name>
    <dbReference type="NCBI Taxonomy" id="2175090"/>
    <lineage>
        <taxon>Bacteria</taxon>
        <taxon>Pseudomonadati</taxon>
        <taxon>Pseudomonadota</taxon>
        <taxon>Alphaproteobacteria</taxon>
        <taxon>Sphingomonadales</taxon>
        <taxon>Sphingomonadaceae</taxon>
        <taxon>Sphingomonas</taxon>
    </lineage>
</organism>
<feature type="signal peptide" evidence="2">
    <location>
        <begin position="1"/>
        <end position="18"/>
    </location>
</feature>
<evidence type="ECO:0000259" key="3">
    <source>
        <dbReference type="PROSITE" id="PS50175"/>
    </source>
</evidence>
<reference evidence="4 5" key="1">
    <citation type="submission" date="2018-05" db="EMBL/GenBank/DDBJ databases">
        <title>Description of Sphingomonas pokkalii sp nov, isolated from the rhizosphere of saline tolerant pokkali rice and its draft genome analysis.</title>
        <authorList>
            <person name="Menon R."/>
            <person name="Kumari S."/>
            <person name="Rameshkumar N."/>
        </authorList>
    </citation>
    <scope>NUCLEOTIDE SEQUENCE [LARGE SCALE GENOMIC DNA]</scope>
    <source>
        <strain evidence="4 5">L3B27</strain>
    </source>
</reference>
<evidence type="ECO:0000256" key="2">
    <source>
        <dbReference type="SAM" id="SignalP"/>
    </source>
</evidence>
<dbReference type="GO" id="GO:0006508">
    <property type="term" value="P:proteolysis"/>
    <property type="evidence" value="ECO:0007669"/>
    <property type="project" value="InterPro"/>
</dbReference>
<sequence>MPSLIALALLQAAPTPLAPPAQQAPVGETVAAETGEAPLTHDSRGRPVMPVEINGRGPFPMVVDTAAQTSLMAPGLAGELMLQPLPGGLTVAGATGAARSRLYPVDRMRNPLIDARHVALVELANSGVTEARGIIGMERFAERQLWFDRLAGMVRAMPSGAAGAGFAPVSGRRTAEGFVEVPLTVDGVQVWALVDSGAAVSILNDAAFRLLGWPEGDPRIGDGGEIRGAAATSQKARSARIGKLSVGRIGLSNVPLVIADDGQRTPSMILGSDILNLFPGYAVDFPRAELRIQLPRTPIAKP</sequence>
<feature type="domain" description="Peptidase A2" evidence="3">
    <location>
        <begin position="190"/>
        <end position="274"/>
    </location>
</feature>
<dbReference type="CDD" id="cd05483">
    <property type="entry name" value="retropepsin_like_bacteria"/>
    <property type="match status" value="1"/>
</dbReference>
<dbReference type="InterPro" id="IPR034122">
    <property type="entry name" value="Retropepsin-like_bacterial"/>
</dbReference>
<keyword evidence="2" id="KW-0732">Signal</keyword>
<dbReference type="SUPFAM" id="SSF50630">
    <property type="entry name" value="Acid proteases"/>
    <property type="match status" value="2"/>
</dbReference>
<dbReference type="PROSITE" id="PS00141">
    <property type="entry name" value="ASP_PROTEASE"/>
    <property type="match status" value="1"/>
</dbReference>
<feature type="chain" id="PRO_5015413677" description="Peptidase A2 domain-containing protein" evidence="2">
    <location>
        <begin position="19"/>
        <end position="302"/>
    </location>
</feature>
<dbReference type="InterPro" id="IPR001995">
    <property type="entry name" value="Peptidase_A2_cat"/>
</dbReference>
<dbReference type="Proteomes" id="UP000245890">
    <property type="component" value="Unassembled WGS sequence"/>
</dbReference>
<dbReference type="EMBL" id="QENQ01000001">
    <property type="protein sequence ID" value="PVX29347.1"/>
    <property type="molecule type" value="Genomic_DNA"/>
</dbReference>
<dbReference type="InterPro" id="IPR001969">
    <property type="entry name" value="Aspartic_peptidase_AS"/>
</dbReference>
<keyword evidence="1" id="KW-0378">Hydrolase</keyword>
<dbReference type="PROSITE" id="PS50175">
    <property type="entry name" value="ASP_PROT_RETROV"/>
    <property type="match status" value="1"/>
</dbReference>
<evidence type="ECO:0000313" key="4">
    <source>
        <dbReference type="EMBL" id="PVX29347.1"/>
    </source>
</evidence>
<comment type="caution">
    <text evidence="4">The sequence shown here is derived from an EMBL/GenBank/DDBJ whole genome shotgun (WGS) entry which is preliminary data.</text>
</comment>
<gene>
    <name evidence="4" type="ORF">DD559_08455</name>
</gene>
<dbReference type="RefSeq" id="WP_116468786.1">
    <property type="nucleotide sequence ID" value="NZ_QENQ01000001.1"/>
</dbReference>
<evidence type="ECO:0000256" key="1">
    <source>
        <dbReference type="ARBA" id="ARBA00022801"/>
    </source>
</evidence>
<dbReference type="Gene3D" id="2.40.70.10">
    <property type="entry name" value="Acid Proteases"/>
    <property type="match status" value="2"/>
</dbReference>
<dbReference type="Pfam" id="PF13650">
    <property type="entry name" value="Asp_protease_2"/>
    <property type="match status" value="2"/>
</dbReference>
<proteinExistence type="predicted"/>
<protein>
    <recommendedName>
        <fullName evidence="3">Peptidase A2 domain-containing protein</fullName>
    </recommendedName>
</protein>
<dbReference type="GO" id="GO:0004190">
    <property type="term" value="F:aspartic-type endopeptidase activity"/>
    <property type="evidence" value="ECO:0007669"/>
    <property type="project" value="InterPro"/>
</dbReference>
<keyword evidence="5" id="KW-1185">Reference proteome</keyword>
<dbReference type="InterPro" id="IPR021109">
    <property type="entry name" value="Peptidase_aspartic_dom_sf"/>
</dbReference>
<evidence type="ECO:0000313" key="5">
    <source>
        <dbReference type="Proteomes" id="UP000245890"/>
    </source>
</evidence>
<name>A0A2U0SDA3_9SPHN</name>
<dbReference type="AlphaFoldDB" id="A0A2U0SDA3"/>
<accession>A0A2U0SDA3</accession>
<dbReference type="OrthoDB" id="7560496at2"/>